<feature type="compositionally biased region" description="Polar residues" evidence="2">
    <location>
        <begin position="1"/>
        <end position="10"/>
    </location>
</feature>
<comment type="similarity">
    <text evidence="1">Belongs to the syntaxin family.</text>
</comment>
<dbReference type="InterPro" id="IPR010989">
    <property type="entry name" value="SNARE"/>
</dbReference>
<dbReference type="CDD" id="cd15849">
    <property type="entry name" value="SNARE_Sso1"/>
    <property type="match status" value="1"/>
</dbReference>
<evidence type="ECO:0000313" key="4">
    <source>
        <dbReference type="EMBL" id="EZF53870.1"/>
    </source>
</evidence>
<gene>
    <name evidence="4" type="ORF">H103_03264</name>
</gene>
<evidence type="ECO:0000259" key="3">
    <source>
        <dbReference type="PROSITE" id="PS50192"/>
    </source>
</evidence>
<dbReference type="GO" id="GO:0005484">
    <property type="term" value="F:SNAP receptor activity"/>
    <property type="evidence" value="ECO:0007669"/>
    <property type="project" value="TreeGrafter"/>
</dbReference>
<organism evidence="4">
    <name type="scientific">Trichophyton rubrum CBS 288.86</name>
    <dbReference type="NCBI Taxonomy" id="1215330"/>
    <lineage>
        <taxon>Eukaryota</taxon>
        <taxon>Fungi</taxon>
        <taxon>Dikarya</taxon>
        <taxon>Ascomycota</taxon>
        <taxon>Pezizomycotina</taxon>
        <taxon>Eurotiomycetes</taxon>
        <taxon>Eurotiomycetidae</taxon>
        <taxon>Onygenales</taxon>
        <taxon>Arthrodermataceae</taxon>
        <taxon>Trichophyton</taxon>
    </lineage>
</organism>
<dbReference type="InterPro" id="IPR006011">
    <property type="entry name" value="Syntaxin_N"/>
</dbReference>
<dbReference type="Pfam" id="PF14523">
    <property type="entry name" value="Syntaxin_2"/>
    <property type="match status" value="1"/>
</dbReference>
<name>A0A022W615_TRIRU</name>
<dbReference type="Proteomes" id="UP000023758">
    <property type="component" value="Unassembled WGS sequence"/>
</dbReference>
<dbReference type="PANTHER" id="PTHR19957">
    <property type="entry name" value="SYNTAXIN"/>
    <property type="match status" value="1"/>
</dbReference>
<dbReference type="InterPro" id="IPR045242">
    <property type="entry name" value="Syntaxin"/>
</dbReference>
<dbReference type="InterPro" id="IPR000727">
    <property type="entry name" value="T_SNARE_dom"/>
</dbReference>
<dbReference type="OrthoDB" id="10255013at2759"/>
<dbReference type="SUPFAM" id="SSF47661">
    <property type="entry name" value="t-snare proteins"/>
    <property type="match status" value="1"/>
</dbReference>
<reference evidence="4" key="1">
    <citation type="submission" date="2014-02" db="EMBL/GenBank/DDBJ databases">
        <title>The Genome Sequence of Trichophyton rubrum (morphotype fischeri) CBS 288.86.</title>
        <authorList>
            <consortium name="The Broad Institute Genomics Platform"/>
            <person name="Cuomo C.A."/>
            <person name="White T.C."/>
            <person name="Graser Y."/>
            <person name="Martinez-Rossi N."/>
            <person name="Heitman J."/>
            <person name="Young S.K."/>
            <person name="Zeng Q."/>
            <person name="Gargeya S."/>
            <person name="Abouelleil A."/>
            <person name="Alvarado L."/>
            <person name="Chapman S.B."/>
            <person name="Gainer-Dewar J."/>
            <person name="Goldberg J."/>
            <person name="Griggs A."/>
            <person name="Gujja S."/>
            <person name="Hansen M."/>
            <person name="Howarth C."/>
            <person name="Imamovic A."/>
            <person name="Larimer J."/>
            <person name="Martinez D."/>
            <person name="Murphy C."/>
            <person name="Pearson M.D."/>
            <person name="Persinoti G."/>
            <person name="Poon T."/>
            <person name="Priest M."/>
            <person name="Roberts A.D."/>
            <person name="Saif S."/>
            <person name="Shea T.D."/>
            <person name="Sykes S.N."/>
            <person name="Wortman J."/>
            <person name="Nusbaum C."/>
            <person name="Birren B."/>
        </authorList>
    </citation>
    <scope>NUCLEOTIDE SEQUENCE [LARGE SCALE GENOMIC DNA]</scope>
    <source>
        <strain evidence="4">CBS 288.86</strain>
    </source>
</reference>
<feature type="domain" description="T-SNARE coiled-coil homology" evidence="3">
    <location>
        <begin position="209"/>
        <end position="271"/>
    </location>
</feature>
<feature type="region of interest" description="Disordered" evidence="2">
    <location>
        <begin position="1"/>
        <end position="32"/>
    </location>
</feature>
<dbReference type="GO" id="GO:0031201">
    <property type="term" value="C:SNARE complex"/>
    <property type="evidence" value="ECO:0007669"/>
    <property type="project" value="TreeGrafter"/>
</dbReference>
<dbReference type="GO" id="GO:0006887">
    <property type="term" value="P:exocytosis"/>
    <property type="evidence" value="ECO:0007669"/>
    <property type="project" value="TreeGrafter"/>
</dbReference>
<dbReference type="GO" id="GO:0048278">
    <property type="term" value="P:vesicle docking"/>
    <property type="evidence" value="ECO:0007669"/>
    <property type="project" value="TreeGrafter"/>
</dbReference>
<dbReference type="SMART" id="SM00397">
    <property type="entry name" value="t_SNARE"/>
    <property type="match status" value="1"/>
</dbReference>
<dbReference type="GO" id="GO:0006906">
    <property type="term" value="P:vesicle fusion"/>
    <property type="evidence" value="ECO:0007669"/>
    <property type="project" value="TreeGrafter"/>
</dbReference>
<dbReference type="GO" id="GO:0000149">
    <property type="term" value="F:SNARE binding"/>
    <property type="evidence" value="ECO:0007669"/>
    <property type="project" value="TreeGrafter"/>
</dbReference>
<accession>A0A022W615</accession>
<dbReference type="EMBL" id="KK207801">
    <property type="protein sequence ID" value="EZF53870.1"/>
    <property type="molecule type" value="Genomic_DNA"/>
</dbReference>
<dbReference type="PROSITE" id="PS50192">
    <property type="entry name" value="T_SNARE"/>
    <property type="match status" value="1"/>
</dbReference>
<dbReference type="AlphaFoldDB" id="A0A022W615"/>
<sequence length="378" mass="43676">MSGYNNQTRGYGQIDHYSGSGHPGNGYNQDVEAGHNNYEMSQYNQPRPQDPNAILNQCRDVDRGIDDVNRYVDQLSTLYRRLLSDVDPARENALREEVEDLANQTKRLYRNLVDRVKSIKQMPESGSPRNSSQVGKVERSLKAAITRYQQVQADFRKESESQMARQYRIVRPDATDAEVREAVQDSSNQQIFSQALIQSDRRGDAQKVSQMVRARHEEIQKIERDFVELTQMFHDLEAMVVQQEEPIAHIDQTGEEVRENVDKANEEIKGAIDSARARNRKKWWCLLICRKYMNLSLGVCQIILIPSFRSPYHHHHCCRHCRCRCYTKEVGLLPLTSTYVSLYTPMARVYGFSPLRPDPPRKYLSSLCTCAYTLQPVL</sequence>
<evidence type="ECO:0000256" key="1">
    <source>
        <dbReference type="ARBA" id="ARBA00009063"/>
    </source>
</evidence>
<dbReference type="HOGENOM" id="CLU_042423_0_2_1"/>
<dbReference type="GO" id="GO:0006886">
    <property type="term" value="P:intracellular protein transport"/>
    <property type="evidence" value="ECO:0007669"/>
    <property type="project" value="TreeGrafter"/>
</dbReference>
<dbReference type="GO" id="GO:0005886">
    <property type="term" value="C:plasma membrane"/>
    <property type="evidence" value="ECO:0007669"/>
    <property type="project" value="TreeGrafter"/>
</dbReference>
<evidence type="ECO:0000256" key="2">
    <source>
        <dbReference type="SAM" id="MobiDB-lite"/>
    </source>
</evidence>
<proteinExistence type="inferred from homology"/>
<dbReference type="PANTHER" id="PTHR19957:SF380">
    <property type="entry name" value="SYNTAXIN FAMILY PROTEIN"/>
    <property type="match status" value="1"/>
</dbReference>
<dbReference type="SMART" id="SM00503">
    <property type="entry name" value="SynN"/>
    <property type="match status" value="1"/>
</dbReference>
<dbReference type="GO" id="GO:0012505">
    <property type="term" value="C:endomembrane system"/>
    <property type="evidence" value="ECO:0007669"/>
    <property type="project" value="TreeGrafter"/>
</dbReference>
<dbReference type="Gene3D" id="1.20.58.70">
    <property type="match status" value="1"/>
</dbReference>
<protein>
    <recommendedName>
        <fullName evidence="3">t-SNARE coiled-coil homology domain-containing protein</fullName>
    </recommendedName>
</protein>